<keyword evidence="4 10" id="KW-0645">Protease</keyword>
<dbReference type="STRING" id="1223545.GS4_23_01490"/>
<evidence type="ECO:0000256" key="6">
    <source>
        <dbReference type="ARBA" id="ARBA00022801"/>
    </source>
</evidence>
<dbReference type="PANTHER" id="PTHR43806:SF11">
    <property type="entry name" value="CEREVISIN-RELATED"/>
    <property type="match status" value="1"/>
</dbReference>
<dbReference type="InterPro" id="IPR015500">
    <property type="entry name" value="Peptidase_S8_subtilisin-rel"/>
</dbReference>
<dbReference type="SUPFAM" id="SSF52743">
    <property type="entry name" value="Subtilisin-like"/>
    <property type="match status" value="1"/>
</dbReference>
<comment type="subcellular location">
    <subcellularLocation>
        <location evidence="1">Cell membrane</location>
        <topology evidence="1">Single-pass membrane protein</topology>
    </subcellularLocation>
</comment>
<dbReference type="InterPro" id="IPR000209">
    <property type="entry name" value="Peptidase_S8/S53_dom"/>
</dbReference>
<evidence type="ECO:0000256" key="4">
    <source>
        <dbReference type="ARBA" id="ARBA00022670"/>
    </source>
</evidence>
<feature type="active site" description="Charge relay system" evidence="10">
    <location>
        <position position="95"/>
    </location>
</feature>
<keyword evidence="6 10" id="KW-0378">Hydrolase</keyword>
<keyword evidence="8 11" id="KW-1133">Transmembrane helix</keyword>
<evidence type="ECO:0000256" key="1">
    <source>
        <dbReference type="ARBA" id="ARBA00004162"/>
    </source>
</evidence>
<dbReference type="GO" id="GO:0005886">
    <property type="term" value="C:plasma membrane"/>
    <property type="evidence" value="ECO:0007669"/>
    <property type="project" value="UniProtKB-SubCell"/>
</dbReference>
<keyword evidence="5 11" id="KW-0812">Transmembrane</keyword>
<dbReference type="PROSITE" id="PS00138">
    <property type="entry name" value="SUBTILASE_SER"/>
    <property type="match status" value="1"/>
</dbReference>
<dbReference type="PANTHER" id="PTHR43806">
    <property type="entry name" value="PEPTIDASE S8"/>
    <property type="match status" value="1"/>
</dbReference>
<keyword evidence="3" id="KW-1003">Cell membrane</keyword>
<evidence type="ECO:0000313" key="14">
    <source>
        <dbReference type="EMBL" id="GAC69352.1"/>
    </source>
</evidence>
<dbReference type="InterPro" id="IPR050131">
    <property type="entry name" value="Peptidase_S8_subtilisin-like"/>
</dbReference>
<dbReference type="OrthoDB" id="9798386at2"/>
<evidence type="ECO:0000259" key="13">
    <source>
        <dbReference type="Pfam" id="PF00082"/>
    </source>
</evidence>
<keyword evidence="7 10" id="KW-0720">Serine protease</keyword>
<dbReference type="InterPro" id="IPR036852">
    <property type="entry name" value="Peptidase_S8/S53_dom_sf"/>
</dbReference>
<evidence type="ECO:0000256" key="2">
    <source>
        <dbReference type="ARBA" id="ARBA00011073"/>
    </source>
</evidence>
<name>M0QPK9_9ACTN</name>
<dbReference type="MEROPS" id="S08.131"/>
<dbReference type="EMBL" id="BANX01000023">
    <property type="protein sequence ID" value="GAC69352.1"/>
    <property type="molecule type" value="Genomic_DNA"/>
</dbReference>
<sequence length="461" mass="47249">MRLGRSTAVVATICALWASAGPAAAVQPPAPRPSDLVLDFRTAPPQATEQTVECGVPSASSAADVRDPSAAQQLMDVEAAWRYSTGKGVTVAVIDTGVQPSKRFARVIGGGDFVSTGDGLRDCDGHGTMVAGIIAGRPGPDDGFAGVAPDATILSIRQTSLSYDVKDRKDKAGGGAADIALSSYGDVQTLAHAVVTAVRRGAGVINISEIACASAGTDLRDRALGAALQYARSRNVVVVAAAGNLVDSCKVQNTGVNPANPTAGGWDSLNTVVSPAWYSQYVLTVGGVDSTNGTPWANSIHGPWVSVAAPATELVSVGLRGQAVNRQEGKDGPNALYGTSFAAPYVAGLAALIKSRYRGISADDVIRRITATAHGPGSGRDDAIGYGVIDPVAALSDTVTTAQQSSSATARAIAPPSDDRADTTARTVALSGAGVCLLVATVWWLVTMPRRRLRKLGEDDY</sequence>
<feature type="chain" id="PRO_5004003629" evidence="12">
    <location>
        <begin position="26"/>
        <end position="461"/>
    </location>
</feature>
<reference evidence="14 15" key="1">
    <citation type="submission" date="2013-01" db="EMBL/GenBank/DDBJ databases">
        <title>Whole genome shotgun sequence of Gordonia soli NBRC 108243.</title>
        <authorList>
            <person name="Isaki-Nakamura S."/>
            <person name="Hosoyama A."/>
            <person name="Tsuchikane K."/>
            <person name="Ando Y."/>
            <person name="Baba S."/>
            <person name="Ohji S."/>
            <person name="Hamada M."/>
            <person name="Tamura T."/>
            <person name="Yamazoe A."/>
            <person name="Yamazaki S."/>
            <person name="Fujita N."/>
        </authorList>
    </citation>
    <scope>NUCLEOTIDE SEQUENCE [LARGE SCALE GENOMIC DNA]</scope>
    <source>
        <strain evidence="14 15">NBRC 108243</strain>
    </source>
</reference>
<dbReference type="InterPro" id="IPR023834">
    <property type="entry name" value="T7SS_pept_S8A_mycosin"/>
</dbReference>
<accession>M0QPK9</accession>
<evidence type="ECO:0000256" key="11">
    <source>
        <dbReference type="SAM" id="Phobius"/>
    </source>
</evidence>
<evidence type="ECO:0000256" key="7">
    <source>
        <dbReference type="ARBA" id="ARBA00022825"/>
    </source>
</evidence>
<keyword evidence="9 11" id="KW-0472">Membrane</keyword>
<dbReference type="RefSeq" id="WP_007622333.1">
    <property type="nucleotide sequence ID" value="NZ_BANX01000023.1"/>
</dbReference>
<feature type="domain" description="Peptidase S8/S53" evidence="13">
    <location>
        <begin position="86"/>
        <end position="387"/>
    </location>
</feature>
<protein>
    <submittedName>
        <fullName evidence="14">Peptidase S8 family protein</fullName>
    </submittedName>
</protein>
<keyword evidence="12" id="KW-0732">Signal</keyword>
<dbReference type="PROSITE" id="PS00137">
    <property type="entry name" value="SUBTILASE_HIS"/>
    <property type="match status" value="1"/>
</dbReference>
<dbReference type="Proteomes" id="UP000011666">
    <property type="component" value="Unassembled WGS sequence"/>
</dbReference>
<keyword evidence="15" id="KW-1185">Reference proteome</keyword>
<evidence type="ECO:0000256" key="5">
    <source>
        <dbReference type="ARBA" id="ARBA00022692"/>
    </source>
</evidence>
<evidence type="ECO:0000313" key="15">
    <source>
        <dbReference type="Proteomes" id="UP000011666"/>
    </source>
</evidence>
<dbReference type="PROSITE" id="PS51892">
    <property type="entry name" value="SUBTILASE"/>
    <property type="match status" value="1"/>
</dbReference>
<feature type="active site" description="Charge relay system" evidence="10">
    <location>
        <position position="126"/>
    </location>
</feature>
<comment type="caution">
    <text evidence="14">The sequence shown here is derived from an EMBL/GenBank/DDBJ whole genome shotgun (WGS) entry which is preliminary data.</text>
</comment>
<feature type="transmembrane region" description="Helical" evidence="11">
    <location>
        <begin position="428"/>
        <end position="446"/>
    </location>
</feature>
<dbReference type="AlphaFoldDB" id="M0QPK9"/>
<dbReference type="Pfam" id="PF00082">
    <property type="entry name" value="Peptidase_S8"/>
    <property type="match status" value="1"/>
</dbReference>
<dbReference type="InterPro" id="IPR023828">
    <property type="entry name" value="Peptidase_S8_Ser-AS"/>
</dbReference>
<gene>
    <name evidence="14" type="ORF">GS4_23_01490</name>
</gene>
<proteinExistence type="inferred from homology"/>
<dbReference type="NCBIfam" id="TIGR03921">
    <property type="entry name" value="T7SS_mycosin"/>
    <property type="match status" value="1"/>
</dbReference>
<feature type="active site" description="Charge relay system" evidence="10">
    <location>
        <position position="340"/>
    </location>
</feature>
<evidence type="ECO:0000256" key="9">
    <source>
        <dbReference type="ARBA" id="ARBA00023136"/>
    </source>
</evidence>
<dbReference type="PRINTS" id="PR00723">
    <property type="entry name" value="SUBTILISIN"/>
</dbReference>
<evidence type="ECO:0000256" key="3">
    <source>
        <dbReference type="ARBA" id="ARBA00022475"/>
    </source>
</evidence>
<evidence type="ECO:0000256" key="12">
    <source>
        <dbReference type="SAM" id="SignalP"/>
    </source>
</evidence>
<evidence type="ECO:0000256" key="8">
    <source>
        <dbReference type="ARBA" id="ARBA00022989"/>
    </source>
</evidence>
<dbReference type="InterPro" id="IPR022398">
    <property type="entry name" value="Peptidase_S8_His-AS"/>
</dbReference>
<organism evidence="14 15">
    <name type="scientific">Gordonia soli NBRC 108243</name>
    <dbReference type="NCBI Taxonomy" id="1223545"/>
    <lineage>
        <taxon>Bacteria</taxon>
        <taxon>Bacillati</taxon>
        <taxon>Actinomycetota</taxon>
        <taxon>Actinomycetes</taxon>
        <taxon>Mycobacteriales</taxon>
        <taxon>Gordoniaceae</taxon>
        <taxon>Gordonia</taxon>
    </lineage>
</organism>
<dbReference type="eggNOG" id="COG1404">
    <property type="taxonomic scope" value="Bacteria"/>
</dbReference>
<feature type="signal peptide" evidence="12">
    <location>
        <begin position="1"/>
        <end position="25"/>
    </location>
</feature>
<dbReference type="Gene3D" id="3.40.50.200">
    <property type="entry name" value="Peptidase S8/S53 domain"/>
    <property type="match status" value="1"/>
</dbReference>
<dbReference type="GO" id="GO:0006508">
    <property type="term" value="P:proteolysis"/>
    <property type="evidence" value="ECO:0007669"/>
    <property type="project" value="UniProtKB-KW"/>
</dbReference>
<evidence type="ECO:0000256" key="10">
    <source>
        <dbReference type="PROSITE-ProRule" id="PRU01240"/>
    </source>
</evidence>
<comment type="similarity">
    <text evidence="2 10">Belongs to the peptidase S8 family.</text>
</comment>
<dbReference type="GO" id="GO:0004252">
    <property type="term" value="F:serine-type endopeptidase activity"/>
    <property type="evidence" value="ECO:0007669"/>
    <property type="project" value="UniProtKB-UniRule"/>
</dbReference>